<gene>
    <name evidence="2" type="ORF">CYMTET_6067</name>
</gene>
<proteinExistence type="predicted"/>
<feature type="transmembrane region" description="Helical" evidence="1">
    <location>
        <begin position="7"/>
        <end position="24"/>
    </location>
</feature>
<keyword evidence="1" id="KW-1133">Transmembrane helix</keyword>
<keyword evidence="1" id="KW-0472">Membrane</keyword>
<comment type="caution">
    <text evidence="2">The sequence shown here is derived from an EMBL/GenBank/DDBJ whole genome shotgun (WGS) entry which is preliminary data.</text>
</comment>
<feature type="transmembrane region" description="Helical" evidence="1">
    <location>
        <begin position="36"/>
        <end position="55"/>
    </location>
</feature>
<sequence>MWAKAKAYLRWLILQHPLGAIYMIKATDSFTRSERILVQANTMVMMLFFAVWLAYSRALNCCLDLRASLHCPNHLSVDVPCLGFDHCLALKEEGRVLIPMELHPLPTCDHFPQRTYTGTFYSVLLMSAILFPINMVLQQLFIWSAAAEVPAYWGYKVPPGGFARSKATTLFSNAGFLMYSFFINFKKIRSAATKLMAKMLNSAIHFLALVKFIEQAVFYSDPTPCMNACDWLH</sequence>
<feature type="transmembrane region" description="Helical" evidence="1">
    <location>
        <begin position="120"/>
        <end position="142"/>
    </location>
</feature>
<name>A0AAE0GYA8_9CHLO</name>
<keyword evidence="1" id="KW-0812">Transmembrane</keyword>
<reference evidence="2 3" key="1">
    <citation type="journal article" date="2015" name="Genome Biol. Evol.">
        <title>Comparative Genomics of a Bacterivorous Green Alga Reveals Evolutionary Causalities and Consequences of Phago-Mixotrophic Mode of Nutrition.</title>
        <authorList>
            <person name="Burns J.A."/>
            <person name="Paasch A."/>
            <person name="Narechania A."/>
            <person name="Kim E."/>
        </authorList>
    </citation>
    <scope>NUCLEOTIDE SEQUENCE [LARGE SCALE GENOMIC DNA]</scope>
    <source>
        <strain evidence="2 3">PLY_AMNH</strain>
    </source>
</reference>
<organism evidence="2 3">
    <name type="scientific">Cymbomonas tetramitiformis</name>
    <dbReference type="NCBI Taxonomy" id="36881"/>
    <lineage>
        <taxon>Eukaryota</taxon>
        <taxon>Viridiplantae</taxon>
        <taxon>Chlorophyta</taxon>
        <taxon>Pyramimonadophyceae</taxon>
        <taxon>Pyramimonadales</taxon>
        <taxon>Pyramimonadaceae</taxon>
        <taxon>Cymbomonas</taxon>
    </lineage>
</organism>
<dbReference type="EMBL" id="LGRX02001298">
    <property type="protein sequence ID" value="KAK3286373.1"/>
    <property type="molecule type" value="Genomic_DNA"/>
</dbReference>
<protein>
    <submittedName>
        <fullName evidence="2">Uncharacterized protein</fullName>
    </submittedName>
</protein>
<dbReference type="Proteomes" id="UP001190700">
    <property type="component" value="Unassembled WGS sequence"/>
</dbReference>
<evidence type="ECO:0000313" key="3">
    <source>
        <dbReference type="Proteomes" id="UP001190700"/>
    </source>
</evidence>
<evidence type="ECO:0000256" key="1">
    <source>
        <dbReference type="SAM" id="Phobius"/>
    </source>
</evidence>
<accession>A0AAE0GYA8</accession>
<keyword evidence="3" id="KW-1185">Reference proteome</keyword>
<evidence type="ECO:0000313" key="2">
    <source>
        <dbReference type="EMBL" id="KAK3286373.1"/>
    </source>
</evidence>
<feature type="transmembrane region" description="Helical" evidence="1">
    <location>
        <begin position="162"/>
        <end position="183"/>
    </location>
</feature>
<dbReference type="AlphaFoldDB" id="A0AAE0GYA8"/>